<dbReference type="InterPro" id="IPR008254">
    <property type="entry name" value="Flavodoxin/NO_synth"/>
</dbReference>
<dbReference type="GO" id="GO:0010181">
    <property type="term" value="F:FMN binding"/>
    <property type="evidence" value="ECO:0007669"/>
    <property type="project" value="InterPro"/>
</dbReference>
<keyword evidence="5" id="KW-0539">Nucleus</keyword>
<dbReference type="GO" id="GO:0071036">
    <property type="term" value="P:nuclear polyadenylation-dependent snoRNA catabolic process"/>
    <property type="evidence" value="ECO:0007669"/>
    <property type="project" value="TreeGrafter"/>
</dbReference>
<comment type="caution">
    <text evidence="11">The sequence shown here is derived from an EMBL/GenBank/DDBJ whole genome shotgun (WGS) entry which is preliminary data.</text>
</comment>
<dbReference type="NCBIfam" id="NF002999">
    <property type="entry name" value="PRK03767.1"/>
    <property type="match status" value="1"/>
</dbReference>
<protein>
    <recommendedName>
        <fullName evidence="4">NAD(P)H dehydrogenase (quinone)</fullName>
        <ecNumber evidence="4">1.6.5.2</ecNumber>
    </recommendedName>
</protein>
<dbReference type="Pfam" id="PF00570">
    <property type="entry name" value="HRDC"/>
    <property type="match status" value="1"/>
</dbReference>
<evidence type="ECO:0000256" key="8">
    <source>
        <dbReference type="SAM" id="MobiDB-lite"/>
    </source>
</evidence>
<dbReference type="Pfam" id="PF03358">
    <property type="entry name" value="FMN_red"/>
    <property type="match status" value="1"/>
</dbReference>
<dbReference type="PROSITE" id="PS50902">
    <property type="entry name" value="FLAVODOXIN_LIKE"/>
    <property type="match status" value="1"/>
</dbReference>
<evidence type="ECO:0000256" key="3">
    <source>
        <dbReference type="ARBA" id="ARBA00006961"/>
    </source>
</evidence>
<dbReference type="PANTHER" id="PTHR12124:SF47">
    <property type="entry name" value="EXOSOME COMPONENT 10"/>
    <property type="match status" value="1"/>
</dbReference>
<dbReference type="InterPro" id="IPR036397">
    <property type="entry name" value="RNaseH_sf"/>
</dbReference>
<dbReference type="NCBIfam" id="TIGR01755">
    <property type="entry name" value="flav_wrbA"/>
    <property type="match status" value="1"/>
</dbReference>
<dbReference type="GO" id="GO:0071037">
    <property type="term" value="P:nuclear polyadenylation-dependent snRNA catabolic process"/>
    <property type="evidence" value="ECO:0007669"/>
    <property type="project" value="TreeGrafter"/>
</dbReference>
<dbReference type="GO" id="GO:0071040">
    <property type="term" value="P:nuclear polyadenylation-dependent antisense transcript catabolic process"/>
    <property type="evidence" value="ECO:0007669"/>
    <property type="project" value="TreeGrafter"/>
</dbReference>
<feature type="domain" description="Flavodoxin-like" evidence="9">
    <location>
        <begin position="656"/>
        <end position="844"/>
    </location>
</feature>
<feature type="region of interest" description="Disordered" evidence="8">
    <location>
        <begin position="606"/>
        <end position="632"/>
    </location>
</feature>
<comment type="similarity">
    <text evidence="3">Belongs to the WrbA family.</text>
</comment>
<dbReference type="SUPFAM" id="SSF47819">
    <property type="entry name" value="HRDC-like"/>
    <property type="match status" value="1"/>
</dbReference>
<dbReference type="InterPro" id="IPR045092">
    <property type="entry name" value="Rrp6-like"/>
</dbReference>
<dbReference type="GO" id="GO:0005730">
    <property type="term" value="C:nucleolus"/>
    <property type="evidence" value="ECO:0007669"/>
    <property type="project" value="TreeGrafter"/>
</dbReference>
<comment type="cofactor">
    <cofactor evidence="1">
        <name>FMN</name>
        <dbReference type="ChEBI" id="CHEBI:58210"/>
    </cofactor>
</comment>
<dbReference type="GO" id="GO:0071038">
    <property type="term" value="P:TRAMP-dependent tRNA surveillance pathway"/>
    <property type="evidence" value="ECO:0007669"/>
    <property type="project" value="TreeGrafter"/>
</dbReference>
<dbReference type="EMBL" id="JACMSC010000021">
    <property type="protein sequence ID" value="KAG6471139.1"/>
    <property type="molecule type" value="Genomic_DNA"/>
</dbReference>
<dbReference type="GO" id="GO:0000176">
    <property type="term" value="C:nuclear exosome (RNase complex)"/>
    <property type="evidence" value="ECO:0007669"/>
    <property type="project" value="TreeGrafter"/>
</dbReference>
<accession>A0A8J5CCL0</accession>
<dbReference type="Pfam" id="PF01612">
    <property type="entry name" value="DNA_pol_A_exo1"/>
    <property type="match status" value="1"/>
</dbReference>
<dbReference type="InterPro" id="IPR002562">
    <property type="entry name" value="3'-5'_exonuclease_dom"/>
</dbReference>
<dbReference type="SMART" id="SM00341">
    <property type="entry name" value="HRDC"/>
    <property type="match status" value="1"/>
</dbReference>
<dbReference type="InterPro" id="IPR002121">
    <property type="entry name" value="HRDC_dom"/>
</dbReference>
<evidence type="ECO:0000259" key="10">
    <source>
        <dbReference type="PROSITE" id="PS50967"/>
    </source>
</evidence>
<evidence type="ECO:0000256" key="1">
    <source>
        <dbReference type="ARBA" id="ARBA00001917"/>
    </source>
</evidence>
<name>A0A8J5CCL0_ZINOF</name>
<dbReference type="EC" id="1.6.5.2" evidence="4"/>
<evidence type="ECO:0000256" key="2">
    <source>
        <dbReference type="ARBA" id="ARBA00004123"/>
    </source>
</evidence>
<comment type="catalytic activity">
    <reaction evidence="7">
        <text>a quinone + NADPH + H(+) = a quinol + NADP(+)</text>
        <dbReference type="Rhea" id="RHEA:46164"/>
        <dbReference type="ChEBI" id="CHEBI:15378"/>
        <dbReference type="ChEBI" id="CHEBI:24646"/>
        <dbReference type="ChEBI" id="CHEBI:57783"/>
        <dbReference type="ChEBI" id="CHEBI:58349"/>
        <dbReference type="ChEBI" id="CHEBI:132124"/>
        <dbReference type="EC" id="1.6.5.2"/>
    </reaction>
</comment>
<evidence type="ECO:0000313" key="11">
    <source>
        <dbReference type="EMBL" id="KAG6471139.1"/>
    </source>
</evidence>
<sequence length="854" mass="95105">MGEEPTSSSPLKEEADSRRAVVSGPLAYSGESLHFFNNFGDFKSSLKGIGESESFSRGIAALDTILGIKKPPRFPEDLDDASASLAVLEDEFLCRLAISMDEFKRSREEKEAEGAKDETVSASGSSVNVTTKDKRMIAVPPRVPFHIPTIPRPQDVYKIRVNNNNLPFDHVWLDTGDGNMIHPLLKLSVADFVDRKSESEPVEPLHLESTPFKLVETWNDFEMVVAKLRHVDELAVDLEHNHYRSFQGLTCLMQISTRDEDFVIDTLKLRIYIGMYLREIFKDPSKRKVMHGADRDIIWLQRDFGIYICNLFDTGQASRVLQMERNSLEYLLRHFCGVEANKEYAREDTHYLLYIYDHMKRILLAESSDGNDLILEVYKRSSTICLQLYKKEIFTNTSFLNIYGLRDADLNATQLAVVSALYQWRDYIAREQDESTGYILPNKTLIEIAKQMPPLPGALIPLVMFKHPVVEQHLSTVIEIIKNSIGNAFSFEMIARQLKLERIEATATRRRALRPKPRLSTISCIAVRSPPVSPSIAAGPATLLESVILRLNLSLDVFEASEAVRLPRDHLLPVQPLAESQISKSIARTPVVEFFIPFPTGEHAMGKGGGCVPSKKRRQAATSEKTAAARDAPIPIEDRSSVETTPAPLPPAKLKVFIVFYSMYGHVEGLAKRMKTGVDGVEGVEGVLYRVPETLPAEILEQMKAPPNDLSIPEISAAELVEADGILFGFPTRFGSMAAQMKAFFDTTGQLWREQKLAGKPAGFFVSTGTQGGGQETTAWTAITQLAHHGMLFVPIGYTFGAGMFKMDEIRGGSPYGAGVFAGDGTRTPSDVEYAFAEHQGRYMANVVKTLGHH</sequence>
<evidence type="ECO:0000256" key="6">
    <source>
        <dbReference type="ARBA" id="ARBA00047678"/>
    </source>
</evidence>
<dbReference type="Proteomes" id="UP000734854">
    <property type="component" value="Unassembled WGS sequence"/>
</dbReference>
<reference evidence="11 12" key="1">
    <citation type="submission" date="2020-08" db="EMBL/GenBank/DDBJ databases">
        <title>Plant Genome Project.</title>
        <authorList>
            <person name="Zhang R.-G."/>
        </authorList>
    </citation>
    <scope>NUCLEOTIDE SEQUENCE [LARGE SCALE GENOMIC DNA]</scope>
    <source>
        <tissue evidence="11">Rhizome</tissue>
    </source>
</reference>
<dbReference type="InterPro" id="IPR012337">
    <property type="entry name" value="RNaseH-like_sf"/>
</dbReference>
<dbReference type="GO" id="GO:0071039">
    <property type="term" value="P:nuclear polyadenylation-dependent CUT catabolic process"/>
    <property type="evidence" value="ECO:0007669"/>
    <property type="project" value="TreeGrafter"/>
</dbReference>
<dbReference type="InterPro" id="IPR010997">
    <property type="entry name" value="HRDC-like_sf"/>
</dbReference>
<dbReference type="GO" id="GO:0003727">
    <property type="term" value="F:single-stranded RNA binding"/>
    <property type="evidence" value="ECO:0007669"/>
    <property type="project" value="TreeGrafter"/>
</dbReference>
<dbReference type="PROSITE" id="PS50967">
    <property type="entry name" value="HRDC"/>
    <property type="match status" value="1"/>
</dbReference>
<comment type="catalytic activity">
    <reaction evidence="6">
        <text>a quinone + NADH + H(+) = a quinol + NAD(+)</text>
        <dbReference type="Rhea" id="RHEA:46160"/>
        <dbReference type="ChEBI" id="CHEBI:15378"/>
        <dbReference type="ChEBI" id="CHEBI:24646"/>
        <dbReference type="ChEBI" id="CHEBI:57540"/>
        <dbReference type="ChEBI" id="CHEBI:57945"/>
        <dbReference type="ChEBI" id="CHEBI:132124"/>
        <dbReference type="EC" id="1.6.5.2"/>
    </reaction>
</comment>
<evidence type="ECO:0000256" key="7">
    <source>
        <dbReference type="ARBA" id="ARBA00048983"/>
    </source>
</evidence>
<dbReference type="AlphaFoldDB" id="A0A8J5CCL0"/>
<dbReference type="GO" id="GO:0003955">
    <property type="term" value="F:NAD(P)H dehydrogenase (quinone) activity"/>
    <property type="evidence" value="ECO:0007669"/>
    <property type="project" value="UniProtKB-EC"/>
</dbReference>
<dbReference type="GO" id="GO:0071044">
    <property type="term" value="P:histone mRNA catabolic process"/>
    <property type="evidence" value="ECO:0007669"/>
    <property type="project" value="TreeGrafter"/>
</dbReference>
<dbReference type="GO" id="GO:0000175">
    <property type="term" value="F:3'-5'-RNA exonuclease activity"/>
    <property type="evidence" value="ECO:0007669"/>
    <property type="project" value="InterPro"/>
</dbReference>
<evidence type="ECO:0000256" key="5">
    <source>
        <dbReference type="ARBA" id="ARBA00023242"/>
    </source>
</evidence>
<dbReference type="InterPro" id="IPR010089">
    <property type="entry name" value="Flavoprotein_WrbA-like"/>
</dbReference>
<evidence type="ECO:0000259" key="9">
    <source>
        <dbReference type="PROSITE" id="PS50902"/>
    </source>
</evidence>
<dbReference type="PANTHER" id="PTHR12124">
    <property type="entry name" value="POLYMYOSITIS/SCLERODERMA AUTOANTIGEN-RELATED"/>
    <property type="match status" value="1"/>
</dbReference>
<dbReference type="SMART" id="SM00474">
    <property type="entry name" value="35EXOc"/>
    <property type="match status" value="1"/>
</dbReference>
<dbReference type="InterPro" id="IPR005025">
    <property type="entry name" value="FMN_Rdtase-like_dom"/>
</dbReference>
<dbReference type="GO" id="GO:0000467">
    <property type="term" value="P:exonucleolytic trimming to generate mature 3'-end of 5.8S rRNA from tricistronic rRNA transcript (SSU-rRNA, 5.8S rRNA, LSU-rRNA)"/>
    <property type="evidence" value="ECO:0007669"/>
    <property type="project" value="InterPro"/>
</dbReference>
<dbReference type="Gene3D" id="3.40.50.360">
    <property type="match status" value="1"/>
</dbReference>
<dbReference type="SUPFAM" id="SSF53098">
    <property type="entry name" value="Ribonuclease H-like"/>
    <property type="match status" value="1"/>
</dbReference>
<organism evidence="11 12">
    <name type="scientific">Zingiber officinale</name>
    <name type="common">Ginger</name>
    <name type="synonym">Amomum zingiber</name>
    <dbReference type="NCBI Taxonomy" id="94328"/>
    <lineage>
        <taxon>Eukaryota</taxon>
        <taxon>Viridiplantae</taxon>
        <taxon>Streptophyta</taxon>
        <taxon>Embryophyta</taxon>
        <taxon>Tracheophyta</taxon>
        <taxon>Spermatophyta</taxon>
        <taxon>Magnoliopsida</taxon>
        <taxon>Liliopsida</taxon>
        <taxon>Zingiberales</taxon>
        <taxon>Zingiberaceae</taxon>
        <taxon>Zingiber</taxon>
    </lineage>
</organism>
<proteinExistence type="inferred from homology"/>
<gene>
    <name evidence="11" type="ORF">ZIOFF_072240</name>
</gene>
<evidence type="ECO:0000256" key="4">
    <source>
        <dbReference type="ARBA" id="ARBA00012648"/>
    </source>
</evidence>
<dbReference type="SUPFAM" id="SSF52218">
    <property type="entry name" value="Flavoproteins"/>
    <property type="match status" value="1"/>
</dbReference>
<dbReference type="InterPro" id="IPR044876">
    <property type="entry name" value="HRDC_dom_sf"/>
</dbReference>
<dbReference type="FunFam" id="3.40.50.360:FF:000001">
    <property type="entry name" value="NAD(P)H dehydrogenase (Quinone) FQR1-like"/>
    <property type="match status" value="1"/>
</dbReference>
<dbReference type="GO" id="GO:0071035">
    <property type="term" value="P:nuclear polyadenylation-dependent rRNA catabolic process"/>
    <property type="evidence" value="ECO:0007669"/>
    <property type="project" value="TreeGrafter"/>
</dbReference>
<evidence type="ECO:0000313" key="12">
    <source>
        <dbReference type="Proteomes" id="UP000734854"/>
    </source>
</evidence>
<dbReference type="GO" id="GO:0071051">
    <property type="term" value="P:poly(A)-dependent snoRNA 3'-end processing"/>
    <property type="evidence" value="ECO:0007669"/>
    <property type="project" value="TreeGrafter"/>
</dbReference>
<comment type="subcellular location">
    <subcellularLocation>
        <location evidence="2">Nucleus</location>
    </subcellularLocation>
</comment>
<dbReference type="Gene3D" id="1.10.150.80">
    <property type="entry name" value="HRDC domain"/>
    <property type="match status" value="1"/>
</dbReference>
<dbReference type="FunFam" id="1.10.150.80:FF:000001">
    <property type="entry name" value="Putative exosome component 10"/>
    <property type="match status" value="1"/>
</dbReference>
<dbReference type="InterPro" id="IPR029039">
    <property type="entry name" value="Flavoprotein-like_sf"/>
</dbReference>
<keyword evidence="12" id="KW-1185">Reference proteome</keyword>
<feature type="domain" description="HRDC" evidence="10">
    <location>
        <begin position="411"/>
        <end position="491"/>
    </location>
</feature>
<dbReference type="Gene3D" id="3.30.420.10">
    <property type="entry name" value="Ribonuclease H-like superfamily/Ribonuclease H"/>
    <property type="match status" value="1"/>
</dbReference>